<evidence type="ECO:0000256" key="5">
    <source>
        <dbReference type="ARBA" id="ARBA00023244"/>
    </source>
</evidence>
<reference evidence="8 9" key="1">
    <citation type="submission" date="2019-03" db="EMBL/GenBank/DDBJ databases">
        <title>Genomic Encyclopedia of Type Strains, Phase IV (KMG-IV): sequencing the most valuable type-strain genomes for metagenomic binning, comparative biology and taxonomic classification.</title>
        <authorList>
            <person name="Goeker M."/>
        </authorList>
    </citation>
    <scope>NUCLEOTIDE SEQUENCE [LARGE SCALE GENOMIC DNA]</scope>
    <source>
        <strain evidence="8 9">DSM 19377</strain>
    </source>
</reference>
<keyword evidence="4" id="KW-0520">NAD</keyword>
<comment type="catalytic activity">
    <reaction evidence="6">
        <text>precorrin-2 + NAD(+) = sirohydrochlorin + NADH + 2 H(+)</text>
        <dbReference type="Rhea" id="RHEA:15613"/>
        <dbReference type="ChEBI" id="CHEBI:15378"/>
        <dbReference type="ChEBI" id="CHEBI:57540"/>
        <dbReference type="ChEBI" id="CHEBI:57945"/>
        <dbReference type="ChEBI" id="CHEBI:58351"/>
        <dbReference type="ChEBI" id="CHEBI:58827"/>
        <dbReference type="EC" id="1.3.1.76"/>
    </reaction>
</comment>
<keyword evidence="5" id="KW-0627">Porphyrin biosynthesis</keyword>
<dbReference type="RefSeq" id="WP_165886989.1">
    <property type="nucleotide sequence ID" value="NZ_SLXK01000031.1"/>
</dbReference>
<evidence type="ECO:0000256" key="2">
    <source>
        <dbReference type="ARBA" id="ARBA00012400"/>
    </source>
</evidence>
<keyword evidence="3" id="KW-0560">Oxidoreductase</keyword>
<dbReference type="InterPro" id="IPR028281">
    <property type="entry name" value="Sirohaem_synthase_central"/>
</dbReference>
<dbReference type="SUPFAM" id="SSF51735">
    <property type="entry name" value="NAD(P)-binding Rossmann-fold domains"/>
    <property type="match status" value="1"/>
</dbReference>
<dbReference type="PANTHER" id="PTHR35330">
    <property type="entry name" value="SIROHEME BIOSYNTHESIS PROTEIN MET8"/>
    <property type="match status" value="1"/>
</dbReference>
<dbReference type="InterPro" id="IPR042518">
    <property type="entry name" value="SirC_C"/>
</dbReference>
<proteinExistence type="predicted"/>
<evidence type="ECO:0000256" key="3">
    <source>
        <dbReference type="ARBA" id="ARBA00023002"/>
    </source>
</evidence>
<sequence>MNSYPIMLDIRGKKAVVIGGGRVAFRKIRVLLDAGALVTVISPEAIEQLAALSGNGKLKWVQRVFESEDISDAFIVIAATNDANVNSKAAQIAEEHQLINVCDQPDLGNFQLPAVFNKGRLSITVSTAGASPLLARQIRDDLAGNFDEHYEDYLDFLFACRERLKLKSLHNSRKNQLLKQLLQPGYRSPDRQKEVMMNFEAFCRSK</sequence>
<dbReference type="Pfam" id="PF22440">
    <property type="entry name" value="SirC_C"/>
    <property type="match status" value="1"/>
</dbReference>
<dbReference type="UniPathway" id="UPA00262">
    <property type="reaction ID" value="UER00222"/>
</dbReference>
<dbReference type="Proteomes" id="UP000295416">
    <property type="component" value="Unassembled WGS sequence"/>
</dbReference>
<dbReference type="InterPro" id="IPR036291">
    <property type="entry name" value="NAD(P)-bd_dom_sf"/>
</dbReference>
<evidence type="ECO:0000256" key="6">
    <source>
        <dbReference type="ARBA" id="ARBA00047561"/>
    </source>
</evidence>
<evidence type="ECO:0000256" key="1">
    <source>
        <dbReference type="ARBA" id="ARBA00005010"/>
    </source>
</evidence>
<accession>A0A4R2NQ12</accession>
<evidence type="ECO:0000313" key="8">
    <source>
        <dbReference type="EMBL" id="TCP23458.1"/>
    </source>
</evidence>
<dbReference type="AlphaFoldDB" id="A0A4R2NQ12"/>
<dbReference type="EMBL" id="SLXK01000031">
    <property type="protein sequence ID" value="TCP23458.1"/>
    <property type="molecule type" value="Genomic_DNA"/>
</dbReference>
<dbReference type="EC" id="1.3.1.76" evidence="2"/>
<dbReference type="NCBIfam" id="NF005222">
    <property type="entry name" value="PRK06718.1"/>
    <property type="match status" value="1"/>
</dbReference>
<keyword evidence="9" id="KW-1185">Reference proteome</keyword>
<dbReference type="NCBIfam" id="TIGR01470">
    <property type="entry name" value="cysG_Nterm"/>
    <property type="match status" value="1"/>
</dbReference>
<dbReference type="Gene3D" id="3.40.50.720">
    <property type="entry name" value="NAD(P)-binding Rossmann-like Domain"/>
    <property type="match status" value="1"/>
</dbReference>
<dbReference type="Pfam" id="PF14824">
    <property type="entry name" value="Sirohm_synth_M"/>
    <property type="match status" value="1"/>
</dbReference>
<dbReference type="GO" id="GO:0004325">
    <property type="term" value="F:ferrochelatase activity"/>
    <property type="evidence" value="ECO:0007669"/>
    <property type="project" value="InterPro"/>
</dbReference>
<evidence type="ECO:0000256" key="4">
    <source>
        <dbReference type="ARBA" id="ARBA00023027"/>
    </source>
</evidence>
<organism evidence="8 9">
    <name type="scientific">Scopulibacillus darangshiensis</name>
    <dbReference type="NCBI Taxonomy" id="442528"/>
    <lineage>
        <taxon>Bacteria</taxon>
        <taxon>Bacillati</taxon>
        <taxon>Bacillota</taxon>
        <taxon>Bacilli</taxon>
        <taxon>Bacillales</taxon>
        <taxon>Sporolactobacillaceae</taxon>
        <taxon>Scopulibacillus</taxon>
    </lineage>
</organism>
<dbReference type="Pfam" id="PF13241">
    <property type="entry name" value="NAD_binding_7"/>
    <property type="match status" value="1"/>
</dbReference>
<gene>
    <name evidence="8" type="ORF">EV207_13119</name>
</gene>
<dbReference type="InterPro" id="IPR028161">
    <property type="entry name" value="Met8-like"/>
</dbReference>
<dbReference type="Gene3D" id="1.10.8.610">
    <property type="entry name" value="SirC, precorrin-2 dehydrogenase, C-terminal helical domain-like"/>
    <property type="match status" value="1"/>
</dbReference>
<dbReference type="GO" id="GO:0043115">
    <property type="term" value="F:precorrin-2 dehydrogenase activity"/>
    <property type="evidence" value="ECO:0007669"/>
    <property type="project" value="UniProtKB-EC"/>
</dbReference>
<dbReference type="InterPro" id="IPR006367">
    <property type="entry name" value="Sirohaem_synthase_N"/>
</dbReference>
<comment type="pathway">
    <text evidence="1">Porphyrin-containing compound metabolism; siroheme biosynthesis; sirohydrochlorin from precorrin-2: step 1/1.</text>
</comment>
<dbReference type="PANTHER" id="PTHR35330:SF1">
    <property type="entry name" value="SIROHEME BIOSYNTHESIS PROTEIN MET8"/>
    <property type="match status" value="1"/>
</dbReference>
<feature type="domain" description="Siroheme synthase central" evidence="7">
    <location>
        <begin position="119"/>
        <end position="143"/>
    </location>
</feature>
<dbReference type="SUPFAM" id="SSF75615">
    <property type="entry name" value="Siroheme synthase middle domains-like"/>
    <property type="match status" value="1"/>
</dbReference>
<protein>
    <recommendedName>
        <fullName evidence="2">precorrin-2 dehydrogenase</fullName>
        <ecNumber evidence="2">1.3.1.76</ecNumber>
    </recommendedName>
</protein>
<dbReference type="GO" id="GO:0019354">
    <property type="term" value="P:siroheme biosynthetic process"/>
    <property type="evidence" value="ECO:0007669"/>
    <property type="project" value="UniProtKB-UniPathway"/>
</dbReference>
<evidence type="ECO:0000259" key="7">
    <source>
        <dbReference type="Pfam" id="PF14824"/>
    </source>
</evidence>
<name>A0A4R2NQ12_9BACL</name>
<comment type="caution">
    <text evidence="8">The sequence shown here is derived from an EMBL/GenBank/DDBJ whole genome shotgun (WGS) entry which is preliminary data.</text>
</comment>
<evidence type="ECO:0000313" key="9">
    <source>
        <dbReference type="Proteomes" id="UP000295416"/>
    </source>
</evidence>